<dbReference type="STRING" id="1037660.A0A066VSB0"/>
<dbReference type="InterPro" id="IPR016555">
    <property type="entry name" value="PLipase_D_euk"/>
</dbReference>
<evidence type="ECO:0000256" key="3">
    <source>
        <dbReference type="ARBA" id="ARBA00022963"/>
    </source>
</evidence>
<dbReference type="GeneID" id="25264903"/>
<dbReference type="InterPro" id="IPR015679">
    <property type="entry name" value="PLipase_D_fam"/>
</dbReference>
<comment type="catalytic activity">
    <reaction evidence="5">
        <text>a 1,2-diacyl-sn-glycero-3-phosphocholine + H2O = a 1,2-diacyl-sn-glycero-3-phosphate + choline + H(+)</text>
        <dbReference type="Rhea" id="RHEA:14445"/>
        <dbReference type="ChEBI" id="CHEBI:15354"/>
        <dbReference type="ChEBI" id="CHEBI:15377"/>
        <dbReference type="ChEBI" id="CHEBI:15378"/>
        <dbReference type="ChEBI" id="CHEBI:57643"/>
        <dbReference type="ChEBI" id="CHEBI:58608"/>
        <dbReference type="EC" id="3.1.4.4"/>
    </reaction>
</comment>
<dbReference type="Gene3D" id="3.30.870.10">
    <property type="entry name" value="Endonuclease Chain A"/>
    <property type="match status" value="3"/>
</dbReference>
<feature type="domain" description="PLD phosphodiesterase" evidence="6">
    <location>
        <begin position="178"/>
        <end position="205"/>
    </location>
</feature>
<evidence type="ECO:0000256" key="4">
    <source>
        <dbReference type="ARBA" id="ARBA00023098"/>
    </source>
</evidence>
<name>A0A066VSB0_TILAU</name>
<dbReference type="InterPro" id="IPR001736">
    <property type="entry name" value="PLipase_D/transphosphatidylase"/>
</dbReference>
<dbReference type="SUPFAM" id="SSF56024">
    <property type="entry name" value="Phospholipase D/nuclease"/>
    <property type="match status" value="2"/>
</dbReference>
<dbReference type="OrthoDB" id="14911at2759"/>
<dbReference type="GO" id="GO:0004630">
    <property type="term" value="F:phospholipase D activity"/>
    <property type="evidence" value="ECO:0007669"/>
    <property type="project" value="UniProtKB-UniRule"/>
</dbReference>
<dbReference type="GO" id="GO:0009395">
    <property type="term" value="P:phospholipid catabolic process"/>
    <property type="evidence" value="ECO:0007669"/>
    <property type="project" value="TreeGrafter"/>
</dbReference>
<dbReference type="SMART" id="SM00155">
    <property type="entry name" value="PLDc"/>
    <property type="match status" value="2"/>
</dbReference>
<dbReference type="PANTHER" id="PTHR18896:SF186">
    <property type="entry name" value="PHOSPHOLIPASE D"/>
    <property type="match status" value="1"/>
</dbReference>
<dbReference type="Proteomes" id="UP000027361">
    <property type="component" value="Unassembled WGS sequence"/>
</dbReference>
<dbReference type="GO" id="GO:0035556">
    <property type="term" value="P:intracellular signal transduction"/>
    <property type="evidence" value="ECO:0007669"/>
    <property type="project" value="InterPro"/>
</dbReference>
<feature type="domain" description="PLD phosphodiesterase" evidence="6">
    <location>
        <begin position="631"/>
        <end position="658"/>
    </location>
</feature>
<dbReference type="PANTHER" id="PTHR18896">
    <property type="entry name" value="PHOSPHOLIPASE D"/>
    <property type="match status" value="1"/>
</dbReference>
<evidence type="ECO:0000256" key="1">
    <source>
        <dbReference type="ARBA" id="ARBA00022737"/>
    </source>
</evidence>
<reference evidence="7 8" key="1">
    <citation type="submission" date="2014-05" db="EMBL/GenBank/DDBJ databases">
        <title>Draft genome sequence of a rare smut relative, Tilletiaria anomala UBC 951.</title>
        <authorList>
            <consortium name="DOE Joint Genome Institute"/>
            <person name="Toome M."/>
            <person name="Kuo A."/>
            <person name="Henrissat B."/>
            <person name="Lipzen A."/>
            <person name="Tritt A."/>
            <person name="Yoshinaga Y."/>
            <person name="Zane M."/>
            <person name="Barry K."/>
            <person name="Grigoriev I.V."/>
            <person name="Spatafora J.W."/>
            <person name="Aimea M.C."/>
        </authorList>
    </citation>
    <scope>NUCLEOTIDE SEQUENCE [LARGE SCALE GENOMIC DNA]</scope>
    <source>
        <strain evidence="7 8">UBC 951</strain>
    </source>
</reference>
<comment type="caution">
    <text evidence="7">The sequence shown here is derived from an EMBL/GenBank/DDBJ whole genome shotgun (WGS) entry which is preliminary data.</text>
</comment>
<accession>A0A066VSB0</accession>
<dbReference type="EMBL" id="JMSN01000077">
    <property type="protein sequence ID" value="KDN41694.1"/>
    <property type="molecule type" value="Genomic_DNA"/>
</dbReference>
<proteinExistence type="inferred from homology"/>
<dbReference type="Pfam" id="PF00614">
    <property type="entry name" value="PLDc"/>
    <property type="match status" value="2"/>
</dbReference>
<evidence type="ECO:0000313" key="7">
    <source>
        <dbReference type="EMBL" id="KDN41694.1"/>
    </source>
</evidence>
<keyword evidence="1" id="KW-0677">Repeat</keyword>
<evidence type="ECO:0000256" key="2">
    <source>
        <dbReference type="ARBA" id="ARBA00022801"/>
    </source>
</evidence>
<keyword evidence="8" id="KW-1185">Reference proteome</keyword>
<dbReference type="CDD" id="cd09138">
    <property type="entry name" value="PLDc_vPLD1_2_yPLD_like_1"/>
    <property type="match status" value="1"/>
</dbReference>
<evidence type="ECO:0000259" key="6">
    <source>
        <dbReference type="PROSITE" id="PS50035"/>
    </source>
</evidence>
<keyword evidence="3 5" id="KW-0442">Lipid degradation</keyword>
<evidence type="ECO:0000313" key="8">
    <source>
        <dbReference type="Proteomes" id="UP000027361"/>
    </source>
</evidence>
<dbReference type="RefSeq" id="XP_013241823.1">
    <property type="nucleotide sequence ID" value="XM_013386369.1"/>
</dbReference>
<protein>
    <recommendedName>
        <fullName evidence="5">Phospholipase</fullName>
        <ecNumber evidence="5">3.1.4.4</ecNumber>
    </recommendedName>
</protein>
<keyword evidence="2 5" id="KW-0378">Hydrolase</keyword>
<dbReference type="PROSITE" id="PS50035">
    <property type="entry name" value="PLD"/>
    <property type="match status" value="2"/>
</dbReference>
<evidence type="ECO:0000256" key="5">
    <source>
        <dbReference type="PIRNR" id="PIRNR009376"/>
    </source>
</evidence>
<comment type="similarity">
    <text evidence="5">Belongs to the phospholipase D family.</text>
</comment>
<dbReference type="HOGENOM" id="CLU_000690_2_2_1"/>
<organism evidence="7 8">
    <name type="scientific">Tilletiaria anomala (strain ATCC 24038 / CBS 436.72 / UBC 951)</name>
    <dbReference type="NCBI Taxonomy" id="1037660"/>
    <lineage>
        <taxon>Eukaryota</taxon>
        <taxon>Fungi</taxon>
        <taxon>Dikarya</taxon>
        <taxon>Basidiomycota</taxon>
        <taxon>Ustilaginomycotina</taxon>
        <taxon>Exobasidiomycetes</taxon>
        <taxon>Georgefischeriales</taxon>
        <taxon>Tilletiariaceae</taxon>
        <taxon>Tilletiaria</taxon>
    </lineage>
</organism>
<dbReference type="GO" id="GO:0006654">
    <property type="term" value="P:phosphatidic acid biosynthetic process"/>
    <property type="evidence" value="ECO:0007669"/>
    <property type="project" value="InterPro"/>
</dbReference>
<keyword evidence="4" id="KW-0443">Lipid metabolism</keyword>
<sequence length="853" mass="97744">MGLKDTLIKHTDPKVLGASLSRLGVSIGTAFNPDHRHDEECEKEVDRRREAIRDGHRFRSFAPIREGNAVKFYSDGCDYFWALSEILDSAKECIYILDWWLSPELYLRRPPSMFEEWRVDRLLKRKAEEGVKIFVVVYKEVTQTMTMSSAHTKHHLEALHKNIQVARHPDHLGGEVTLFWSHHEKLVCVDNRVACIGGLDICFGRWDTQSHPLADLHPSDWQRTLFPGQDYNNARVQDFQQVDDFMSNQQSRLEIGRMPWHDVHVSFYGPAALDVSMHFIERWNFIKQFKYKHDHHFSWLAFPNGANKPEDVDPLFPDVARHPHLQQFEELGEKFRHPFHSEHRTQALGNASNPIAGSASIQVIRSSADWSLGILTENSIQSAYIEAIREANHCIYIENQFFITATQLGEKVQNVIGSAIVERVLSAAKDGRRFKVIIVIPTIPCFAGELEESAGIRCIMAFQYWSICRSENSIFKTLEKAGVNPHDYISFYNLRGYDRINYDRKMIAEVEYESGISFHETQVAISRVHLSDAQIGDGPAREVVKIRNPVSDSDKVDEKTGQRKPAEIAAIPLPASTEEAKNLLKRFQAKVPQSHQQVRDSIASDILHGQRPERETWNGSAADEKAAYVTEETYVHSKIMIVDDRRVIIGSANLNDRSQCGNRDSEIAVCIEEKDLFESRMDGKPYMASTFAASFRRHLWRQHLGLIPPQGCTPEEARSFPTAAMRPAPYPNPDPSIINDEYDQLVQDPLSEELERMWKGQATTNTEVYDDVFRVVPSDKVRNWKDYHSFFPKPPIMTGHVADLAFDLDWIKQRLSQVRGSLVNMPLHFLEEEDLQKGSRGTEVNDVTLKIYL</sequence>
<dbReference type="PIRSF" id="PIRSF009376">
    <property type="entry name" value="Phospholipase_D_euk"/>
    <property type="match status" value="1"/>
</dbReference>
<dbReference type="InParanoid" id="A0A066VSB0"/>
<dbReference type="CDD" id="cd09141">
    <property type="entry name" value="PLDc_vPLD1_2_yPLD_like_2"/>
    <property type="match status" value="1"/>
</dbReference>
<gene>
    <name evidence="7" type="ORF">K437DRAFT_258182</name>
</gene>
<dbReference type="EC" id="3.1.4.4" evidence="5"/>
<dbReference type="AlphaFoldDB" id="A0A066VSB0"/>
<dbReference type="OMA" id="VRHPHRE"/>